<dbReference type="Pfam" id="PF00849">
    <property type="entry name" value="PseudoU_synth_2"/>
    <property type="match status" value="1"/>
</dbReference>
<sequence length="565" mass="63231">MSHALNRDLPRPIPPSCPEDGSAQSGGTSPSWPAPASNTVATVATVPGVEASGIIQVCHFLRAGDQAQKKCRHPIETQDLYPDLLAQLHPKFCKKDPHTQIQRLFRCLPCASLIESVPALTSHVQGEKHQLRLQARPSAPLSHSPHVQLSPAQAPPAKRVKFNPRVPRVAQGGLESPGRNTRRSGFSDEKYDETSYYFAGGLRRVYPYAFTFATFAKRRWVGRPLMDVFATEFRAKTPPEYVRSIESGDILINGQPTTADYVLRDNDLLANTVHRHEVPVTDQRVQIIHQDQDLVVVNKPASIPVHPCGRYRHNSLVFILAKEFELKHLNTIHRLDRLTSGLLLLGRNPAIARTMEQQIRGRLVLKEYVCRVQGQFPAERVVCREPIEILSHKIGICRVDPQGKACETEFELVQTNGQESVVRCKPHTGRMHQIRVHLQFLGFPITNDPLYNHEAFGPDRGKGGVFGKSQDQLIQDLIDAHNSERWLASASPEDAAPKSMKVMETPPNSSSSETDPRLKPVPNCAECLVKYKDPTADELVMFLHALKYSGHDWSYETPLPAWSKL</sequence>
<reference evidence="11 12" key="1">
    <citation type="journal article" date="2018" name="Nat. Ecol. Evol.">
        <title>Genomic signatures of mitonuclear coevolution across populations of Tigriopus californicus.</title>
        <authorList>
            <person name="Barreto F.S."/>
            <person name="Watson E.T."/>
            <person name="Lima T.G."/>
            <person name="Willett C.S."/>
            <person name="Edmands S."/>
            <person name="Li W."/>
            <person name="Burton R.S."/>
        </authorList>
    </citation>
    <scope>NUCLEOTIDE SEQUENCE [LARGE SCALE GENOMIC DNA]</scope>
    <source>
        <strain evidence="11 12">San Diego</strain>
    </source>
</reference>
<dbReference type="EMBL" id="VCGU01000458">
    <property type="protein sequence ID" value="TRY62809.1"/>
    <property type="molecule type" value="Genomic_DNA"/>
</dbReference>
<evidence type="ECO:0000256" key="1">
    <source>
        <dbReference type="ARBA" id="ARBA00010876"/>
    </source>
</evidence>
<evidence type="ECO:0000256" key="5">
    <source>
        <dbReference type="ARBA" id="ARBA00057241"/>
    </source>
</evidence>
<proteinExistence type="inferred from homology"/>
<organism evidence="11 12">
    <name type="scientific">Tigriopus californicus</name>
    <name type="common">Marine copepod</name>
    <dbReference type="NCBI Taxonomy" id="6832"/>
    <lineage>
        <taxon>Eukaryota</taxon>
        <taxon>Metazoa</taxon>
        <taxon>Ecdysozoa</taxon>
        <taxon>Arthropoda</taxon>
        <taxon>Crustacea</taxon>
        <taxon>Multicrustacea</taxon>
        <taxon>Hexanauplia</taxon>
        <taxon>Copepoda</taxon>
        <taxon>Harpacticoida</taxon>
        <taxon>Harpacticidae</taxon>
        <taxon>Tigriopus</taxon>
    </lineage>
</organism>
<dbReference type="InterPro" id="IPR006224">
    <property type="entry name" value="PsdUridine_synth_RluA-like_CS"/>
</dbReference>
<dbReference type="InterPro" id="IPR050188">
    <property type="entry name" value="RluA_PseudoU_synthase"/>
</dbReference>
<dbReference type="GO" id="GO:0000455">
    <property type="term" value="P:enzyme-directed rRNA pseudouridine synthesis"/>
    <property type="evidence" value="ECO:0007669"/>
    <property type="project" value="TreeGrafter"/>
</dbReference>
<feature type="active site" evidence="8">
    <location>
        <position position="336"/>
    </location>
</feature>
<evidence type="ECO:0000256" key="4">
    <source>
        <dbReference type="ARBA" id="ARBA00023235"/>
    </source>
</evidence>
<gene>
    <name evidence="11" type="ORF">TCAL_12503</name>
</gene>
<keyword evidence="4" id="KW-0413">Isomerase</keyword>
<evidence type="ECO:0000256" key="9">
    <source>
        <dbReference type="SAM" id="MobiDB-lite"/>
    </source>
</evidence>
<dbReference type="InterPro" id="IPR006145">
    <property type="entry name" value="PsdUridine_synth_RsuA/RluA"/>
</dbReference>
<dbReference type="Gene3D" id="3.30.2350.10">
    <property type="entry name" value="Pseudouridine synthase"/>
    <property type="match status" value="1"/>
</dbReference>
<dbReference type="InterPro" id="IPR020103">
    <property type="entry name" value="PsdUridine_synth_cat_dom_sf"/>
</dbReference>
<feature type="domain" description="Pseudouridine synthase RsuA/RluA-like" evidence="10">
    <location>
        <begin position="293"/>
        <end position="439"/>
    </location>
</feature>
<evidence type="ECO:0000256" key="3">
    <source>
        <dbReference type="ARBA" id="ARBA00022664"/>
    </source>
</evidence>
<evidence type="ECO:0000313" key="11">
    <source>
        <dbReference type="EMBL" id="TRY62809.1"/>
    </source>
</evidence>
<evidence type="ECO:0000256" key="8">
    <source>
        <dbReference type="PIRSR" id="PIRSR606225-1"/>
    </source>
</evidence>
<comment type="function">
    <text evidence="5">Pseudouridine synthase that catalyzes pseudouridylation of mRNAs.</text>
</comment>
<dbReference type="NCBIfam" id="TIGR00005">
    <property type="entry name" value="rluA_subfam"/>
    <property type="match status" value="1"/>
</dbReference>
<feature type="compositionally biased region" description="Basic and acidic residues" evidence="9">
    <location>
        <begin position="1"/>
        <end position="10"/>
    </location>
</feature>
<dbReference type="AlphaFoldDB" id="A0A553NBS4"/>
<dbReference type="STRING" id="6832.A0A553NBS4"/>
<dbReference type="PANTHER" id="PTHR21600">
    <property type="entry name" value="MITOCHONDRIAL RNA PSEUDOURIDINE SYNTHASE"/>
    <property type="match status" value="1"/>
</dbReference>
<evidence type="ECO:0000256" key="6">
    <source>
        <dbReference type="ARBA" id="ARBA00072682"/>
    </source>
</evidence>
<dbReference type="GO" id="GO:0006397">
    <property type="term" value="P:mRNA processing"/>
    <property type="evidence" value="ECO:0007669"/>
    <property type="project" value="UniProtKB-KW"/>
</dbReference>
<dbReference type="SUPFAM" id="SSF55120">
    <property type="entry name" value="Pseudouridine synthase"/>
    <property type="match status" value="1"/>
</dbReference>
<evidence type="ECO:0000313" key="12">
    <source>
        <dbReference type="Proteomes" id="UP000318571"/>
    </source>
</evidence>
<keyword evidence="12" id="KW-1185">Reference proteome</keyword>
<name>A0A553NBS4_TIGCA</name>
<dbReference type="FunFam" id="3.30.2350.10:FF:000010">
    <property type="entry name" value="RNA pseudouridine synthase domain-containing 2"/>
    <property type="match status" value="1"/>
</dbReference>
<dbReference type="GO" id="GO:0003723">
    <property type="term" value="F:RNA binding"/>
    <property type="evidence" value="ECO:0007669"/>
    <property type="project" value="InterPro"/>
</dbReference>
<dbReference type="GO" id="GO:0009982">
    <property type="term" value="F:pseudouridine synthase activity"/>
    <property type="evidence" value="ECO:0007669"/>
    <property type="project" value="InterPro"/>
</dbReference>
<evidence type="ECO:0000256" key="2">
    <source>
        <dbReference type="ARBA" id="ARBA00022553"/>
    </source>
</evidence>
<comment type="caution">
    <text evidence="11">The sequence shown here is derived from an EMBL/GenBank/DDBJ whole genome shotgun (WGS) entry which is preliminary data.</text>
</comment>
<feature type="compositionally biased region" description="Polar residues" evidence="9">
    <location>
        <begin position="22"/>
        <end position="36"/>
    </location>
</feature>
<dbReference type="PROSITE" id="PS01129">
    <property type="entry name" value="PSI_RLU"/>
    <property type="match status" value="1"/>
</dbReference>
<keyword evidence="2" id="KW-0597">Phosphoprotein</keyword>
<feature type="region of interest" description="Disordered" evidence="9">
    <location>
        <begin position="139"/>
        <end position="158"/>
    </location>
</feature>
<dbReference type="Proteomes" id="UP000318571">
    <property type="component" value="Chromosome 10"/>
</dbReference>
<evidence type="ECO:0000256" key="7">
    <source>
        <dbReference type="ARBA" id="ARBA00080257"/>
    </source>
</evidence>
<dbReference type="PANTHER" id="PTHR21600:SF40">
    <property type="entry name" value="PSEUDOURIDYLATE SYNTHASE RPUSD2"/>
    <property type="match status" value="1"/>
</dbReference>
<feature type="region of interest" description="Disordered" evidence="9">
    <location>
        <begin position="1"/>
        <end position="36"/>
    </location>
</feature>
<dbReference type="OMA" id="EYTTKMP"/>
<evidence type="ECO:0000259" key="10">
    <source>
        <dbReference type="Pfam" id="PF00849"/>
    </source>
</evidence>
<protein>
    <recommendedName>
        <fullName evidence="6">Pseudouridylate synthase RPUSD2</fullName>
    </recommendedName>
    <alternativeName>
        <fullName evidence="7">RNA pseudouridylate synthase domain-containing protein 2</fullName>
    </alternativeName>
</protein>
<dbReference type="CDD" id="cd02557">
    <property type="entry name" value="PseudoU_synth_ScRIB2"/>
    <property type="match status" value="1"/>
</dbReference>
<dbReference type="InterPro" id="IPR006225">
    <property type="entry name" value="PsdUridine_synth_RluC/D"/>
</dbReference>
<accession>A0A553NBS4</accession>
<dbReference type="OrthoDB" id="424794at2759"/>
<feature type="region of interest" description="Disordered" evidence="9">
    <location>
        <begin position="488"/>
        <end position="519"/>
    </location>
</feature>
<comment type="similarity">
    <text evidence="1">Belongs to the pseudouridine synthase RluA family.</text>
</comment>
<keyword evidence="3" id="KW-0507">mRNA processing</keyword>